<evidence type="ECO:0000313" key="2">
    <source>
        <dbReference type="Proteomes" id="UP000298663"/>
    </source>
</evidence>
<sequence>MRTRLLLCRNQRGPPENRGGAAELLPDCWWFISIHMVSQIDAADAINVYPCLCPSFRASTVTPPLRVFAA</sequence>
<dbReference type="Proteomes" id="UP000298663">
    <property type="component" value="Unassembled WGS sequence"/>
</dbReference>
<dbReference type="AlphaFoldDB" id="A0A4U8UH31"/>
<protein>
    <submittedName>
        <fullName evidence="1">Uncharacterized protein</fullName>
    </submittedName>
</protein>
<comment type="caution">
    <text evidence="1">The sequence shown here is derived from an EMBL/GenBank/DDBJ whole genome shotgun (WGS) entry which is preliminary data.</text>
</comment>
<proteinExistence type="predicted"/>
<dbReference type="EMBL" id="AZBU02000001">
    <property type="protein sequence ID" value="TMS32194.1"/>
    <property type="molecule type" value="Genomic_DNA"/>
</dbReference>
<reference evidence="1 2" key="1">
    <citation type="journal article" date="2015" name="Genome Biol.">
        <title>Comparative genomics of Steinernema reveals deeply conserved gene regulatory networks.</title>
        <authorList>
            <person name="Dillman A.R."/>
            <person name="Macchietto M."/>
            <person name="Porter C.F."/>
            <person name="Rogers A."/>
            <person name="Williams B."/>
            <person name="Antoshechkin I."/>
            <person name="Lee M.M."/>
            <person name="Goodwin Z."/>
            <person name="Lu X."/>
            <person name="Lewis E.E."/>
            <person name="Goodrich-Blair H."/>
            <person name="Stock S.P."/>
            <person name="Adams B.J."/>
            <person name="Sternberg P.W."/>
            <person name="Mortazavi A."/>
        </authorList>
    </citation>
    <scope>NUCLEOTIDE SEQUENCE [LARGE SCALE GENOMIC DNA]</scope>
    <source>
        <strain evidence="1 2">ALL</strain>
    </source>
</reference>
<organism evidence="1 2">
    <name type="scientific">Steinernema carpocapsae</name>
    <name type="common">Entomopathogenic nematode</name>
    <dbReference type="NCBI Taxonomy" id="34508"/>
    <lineage>
        <taxon>Eukaryota</taxon>
        <taxon>Metazoa</taxon>
        <taxon>Ecdysozoa</taxon>
        <taxon>Nematoda</taxon>
        <taxon>Chromadorea</taxon>
        <taxon>Rhabditida</taxon>
        <taxon>Tylenchina</taxon>
        <taxon>Panagrolaimomorpha</taxon>
        <taxon>Strongyloidoidea</taxon>
        <taxon>Steinernematidae</taxon>
        <taxon>Steinernema</taxon>
    </lineage>
</organism>
<reference evidence="1 2" key="2">
    <citation type="journal article" date="2019" name="G3 (Bethesda)">
        <title>Hybrid Assembly of the Genome of the Entomopathogenic Nematode Steinernema carpocapsae Identifies the X-Chromosome.</title>
        <authorList>
            <person name="Serra L."/>
            <person name="Macchietto M."/>
            <person name="Macias-Munoz A."/>
            <person name="McGill C.J."/>
            <person name="Rodriguez I.M."/>
            <person name="Rodriguez B."/>
            <person name="Murad R."/>
            <person name="Mortazavi A."/>
        </authorList>
    </citation>
    <scope>NUCLEOTIDE SEQUENCE [LARGE SCALE GENOMIC DNA]</scope>
    <source>
        <strain evidence="1 2">ALL</strain>
    </source>
</reference>
<evidence type="ECO:0000313" key="1">
    <source>
        <dbReference type="EMBL" id="TMS32194.1"/>
    </source>
</evidence>
<gene>
    <name evidence="1" type="ORF">L596_000069</name>
</gene>
<name>A0A4U8UH31_STECR</name>
<accession>A0A4U8UH31</accession>
<keyword evidence="2" id="KW-1185">Reference proteome</keyword>